<dbReference type="PANTHER" id="PTHR30605">
    <property type="entry name" value="ANHYDRO-N-ACETYLMURAMIC ACID KINASE"/>
    <property type="match status" value="1"/>
</dbReference>
<dbReference type="RefSeq" id="WP_091963858.1">
    <property type="nucleotide sequence ID" value="NZ_FOLH01000004.1"/>
</dbReference>
<dbReference type="Proteomes" id="UP000199058">
    <property type="component" value="Unassembled WGS sequence"/>
</dbReference>
<keyword evidence="1" id="KW-0547">Nucleotide-binding</keyword>
<dbReference type="STRING" id="1122252.SAMN05660443_2378"/>
<comment type="function">
    <text evidence="1">Catalyzes the specific phosphorylation of 1,6-anhydro-N-acetylmuramic acid (anhMurNAc) with the simultaneous cleavage of the 1,6-anhydro ring, generating MurNAc-6-P. Is required for the utilization of anhMurNAc either imported from the medium or derived from its own cell wall murein, and thus plays a role in cell wall recycling.</text>
</comment>
<reference evidence="2 3" key="1">
    <citation type="submission" date="2016-10" db="EMBL/GenBank/DDBJ databases">
        <authorList>
            <person name="de Groot N.N."/>
        </authorList>
    </citation>
    <scope>NUCLEOTIDE SEQUENCE [LARGE SCALE GENOMIC DNA]</scope>
    <source>
        <strain evidence="2 3">DSM 18438</strain>
    </source>
</reference>
<dbReference type="GO" id="GO:0009254">
    <property type="term" value="P:peptidoglycan turnover"/>
    <property type="evidence" value="ECO:0007669"/>
    <property type="project" value="UniProtKB-UniRule"/>
</dbReference>
<evidence type="ECO:0000313" key="2">
    <source>
        <dbReference type="EMBL" id="SFC34407.1"/>
    </source>
</evidence>
<dbReference type="UniPathway" id="UPA00343"/>
<dbReference type="Gene3D" id="3.30.420.40">
    <property type="match status" value="2"/>
</dbReference>
<dbReference type="SUPFAM" id="SSF53067">
    <property type="entry name" value="Actin-like ATPase domain"/>
    <property type="match status" value="1"/>
</dbReference>
<dbReference type="GO" id="GO:0097175">
    <property type="term" value="P:1,6-anhydro-N-acetyl-beta-muramic acid catabolic process"/>
    <property type="evidence" value="ECO:0007669"/>
    <property type="project" value="UniProtKB-UniRule"/>
</dbReference>
<dbReference type="InterPro" id="IPR005338">
    <property type="entry name" value="Anhydro_N_Ac-Mur_kinase"/>
</dbReference>
<keyword evidence="1" id="KW-0119">Carbohydrate metabolism</keyword>
<accession>A0A1I1IDL4</accession>
<keyword evidence="1 2" id="KW-0418">Kinase</keyword>
<gene>
    <name evidence="1" type="primary">anmK</name>
    <name evidence="2" type="ORF">SAMN05660443_2378</name>
</gene>
<dbReference type="OrthoDB" id="9763949at2"/>
<dbReference type="InterPro" id="IPR043129">
    <property type="entry name" value="ATPase_NBD"/>
</dbReference>
<dbReference type="UniPathway" id="UPA00544"/>
<protein>
    <recommendedName>
        <fullName evidence="1">Anhydro-N-acetylmuramic acid kinase</fullName>
        <ecNumber evidence="1">2.7.1.170</ecNumber>
    </recommendedName>
    <alternativeName>
        <fullName evidence="1">AnhMurNAc kinase</fullName>
    </alternativeName>
</protein>
<proteinExistence type="inferred from homology"/>
<organism evidence="2 3">
    <name type="scientific">Marinospirillum celere</name>
    <dbReference type="NCBI Taxonomy" id="1122252"/>
    <lineage>
        <taxon>Bacteria</taxon>
        <taxon>Pseudomonadati</taxon>
        <taxon>Pseudomonadota</taxon>
        <taxon>Gammaproteobacteria</taxon>
        <taxon>Oceanospirillales</taxon>
        <taxon>Oceanospirillaceae</taxon>
        <taxon>Marinospirillum</taxon>
    </lineage>
</organism>
<evidence type="ECO:0000313" key="3">
    <source>
        <dbReference type="Proteomes" id="UP000199058"/>
    </source>
</evidence>
<dbReference type="AlphaFoldDB" id="A0A1I1IDL4"/>
<dbReference type="GO" id="GO:0005524">
    <property type="term" value="F:ATP binding"/>
    <property type="evidence" value="ECO:0007669"/>
    <property type="project" value="UniProtKB-UniRule"/>
</dbReference>
<keyword evidence="3" id="KW-1185">Reference proteome</keyword>
<sequence>MNRKQIYVGMMSGTSLDGVDAVASYFGGAGDLEVIGRSSVDFPPQLRALLLKLASSDLVSFSDLSAAEELLTQSYAQCWKLLSQQYPNITPLALGCHGQTIEHRPNQGYTLQLLNPSLLSELTGCNVICDFRRRDLAAGGQGAPLAPAFHQSFMASDAEDRIIVNLGGIANITWLPAQLDQPSLGMDTGPANILLDGWCQLKQQQAFDNKGHWARGGQLITELLEHLLKDSYFTQGFPKSTGREKFNLNWLQDQLAEFSSSQLADEDIQATLTELTAVSLCQAINTLDTQGTAKLLVCGGGAKNRYLLERIATVSQRTTLTTDELGIPPQDVEALAFAWLAYRHQQGLSGNLPEVTGAKGERILGGYYPA</sequence>
<evidence type="ECO:0000256" key="1">
    <source>
        <dbReference type="HAMAP-Rule" id="MF_01270"/>
    </source>
</evidence>
<name>A0A1I1IDL4_9GAMM</name>
<comment type="pathway">
    <text evidence="1">Amino-sugar metabolism; 1,6-anhydro-N-acetylmuramate degradation.</text>
</comment>
<dbReference type="Pfam" id="PF03702">
    <property type="entry name" value="AnmK"/>
    <property type="match status" value="1"/>
</dbReference>
<dbReference type="PANTHER" id="PTHR30605:SF0">
    <property type="entry name" value="ANHYDRO-N-ACETYLMURAMIC ACID KINASE"/>
    <property type="match status" value="1"/>
</dbReference>
<feature type="binding site" evidence="1">
    <location>
        <begin position="13"/>
        <end position="20"/>
    </location>
    <ligand>
        <name>ATP</name>
        <dbReference type="ChEBI" id="CHEBI:30616"/>
    </ligand>
</feature>
<dbReference type="GO" id="GO:0006040">
    <property type="term" value="P:amino sugar metabolic process"/>
    <property type="evidence" value="ECO:0007669"/>
    <property type="project" value="InterPro"/>
</dbReference>
<dbReference type="GO" id="GO:0016773">
    <property type="term" value="F:phosphotransferase activity, alcohol group as acceptor"/>
    <property type="evidence" value="ECO:0007669"/>
    <property type="project" value="UniProtKB-UniRule"/>
</dbReference>
<dbReference type="CDD" id="cd24050">
    <property type="entry name" value="ASKHA_NBD_ANMK"/>
    <property type="match status" value="1"/>
</dbReference>
<dbReference type="NCBIfam" id="NF007139">
    <property type="entry name" value="PRK09585.1-3"/>
    <property type="match status" value="1"/>
</dbReference>
<comment type="similarity">
    <text evidence="1">Belongs to the anhydro-N-acetylmuramic acid kinase family.</text>
</comment>
<comment type="catalytic activity">
    <reaction evidence="1">
        <text>1,6-anhydro-N-acetyl-beta-muramate + ATP + H2O = N-acetyl-D-muramate 6-phosphate + ADP + H(+)</text>
        <dbReference type="Rhea" id="RHEA:24952"/>
        <dbReference type="ChEBI" id="CHEBI:15377"/>
        <dbReference type="ChEBI" id="CHEBI:15378"/>
        <dbReference type="ChEBI" id="CHEBI:30616"/>
        <dbReference type="ChEBI" id="CHEBI:58690"/>
        <dbReference type="ChEBI" id="CHEBI:58722"/>
        <dbReference type="ChEBI" id="CHEBI:456216"/>
        <dbReference type="EC" id="2.7.1.170"/>
    </reaction>
</comment>
<dbReference type="GO" id="GO:0016301">
    <property type="term" value="F:kinase activity"/>
    <property type="evidence" value="ECO:0007669"/>
    <property type="project" value="UniProtKB-KW"/>
</dbReference>
<keyword evidence="1" id="KW-0067">ATP-binding</keyword>
<dbReference type="HAMAP" id="MF_01270">
    <property type="entry name" value="AnhMurNAc_kinase"/>
    <property type="match status" value="1"/>
</dbReference>
<keyword evidence="1" id="KW-0808">Transferase</keyword>
<dbReference type="EMBL" id="FOLH01000004">
    <property type="protein sequence ID" value="SFC34407.1"/>
    <property type="molecule type" value="Genomic_DNA"/>
</dbReference>
<dbReference type="EC" id="2.7.1.170" evidence="1"/>
<comment type="pathway">
    <text evidence="1">Cell wall biogenesis; peptidoglycan recycling.</text>
</comment>